<dbReference type="CTD" id="185426"/>
<dbReference type="WormBase" id="F37D6.4">
    <property type="protein sequence ID" value="CE46743"/>
    <property type="gene ID" value="WBGene00009510"/>
</dbReference>
<reference evidence="3 4" key="1">
    <citation type="journal article" date="1998" name="Science">
        <title>Genome sequence of the nematode C. elegans: a platform for investigating biology.</title>
        <authorList>
            <consortium name="The C. elegans sequencing consortium"/>
            <person name="Sulson J.E."/>
            <person name="Waterston R."/>
        </authorList>
    </citation>
    <scope>NUCLEOTIDE SEQUENCE [LARGE SCALE GENOMIC DNA]</scope>
    <source>
        <strain evidence="3 4">Bristol N2</strain>
    </source>
</reference>
<evidence type="ECO:0000313" key="3">
    <source>
        <dbReference type="EMBL" id="CAA99850.2"/>
    </source>
</evidence>
<dbReference type="PANTHER" id="PTHR22899:SF0">
    <property type="entry name" value="F-BOX ASSOCIATED DOMAIN-CONTAINING PROTEIN-RELATED"/>
    <property type="match status" value="1"/>
</dbReference>
<feature type="domain" description="F-box" evidence="2">
    <location>
        <begin position="6"/>
        <end position="54"/>
    </location>
</feature>
<dbReference type="Bgee" id="WBGene00009510">
    <property type="expression patterns" value="Expressed in embryo and 1 other cell type or tissue"/>
</dbReference>
<dbReference type="PROSITE" id="PS50181">
    <property type="entry name" value="FBOX"/>
    <property type="match status" value="1"/>
</dbReference>
<accession>Q20132</accession>
<dbReference type="KEGG" id="cel:CELE_F37D6.4"/>
<keyword evidence="1" id="KW-1133">Transmembrane helix</keyword>
<dbReference type="Pfam" id="PF00646">
    <property type="entry name" value="F-box"/>
    <property type="match status" value="1"/>
</dbReference>
<dbReference type="InterPro" id="IPR001810">
    <property type="entry name" value="F-box_dom"/>
</dbReference>
<keyword evidence="1" id="KW-0812">Transmembrane</keyword>
<dbReference type="SMR" id="Q20132"/>
<protein>
    <submittedName>
        <fullName evidence="3">F-box domain-containing protein</fullName>
    </submittedName>
</protein>
<keyword evidence="1" id="KW-0472">Membrane</keyword>
<dbReference type="Proteomes" id="UP000001940">
    <property type="component" value="Chromosome I"/>
</dbReference>
<dbReference type="Pfam" id="PF07735">
    <property type="entry name" value="FBA_2"/>
    <property type="match status" value="1"/>
</dbReference>
<proteinExistence type="predicted"/>
<dbReference type="UCSC" id="F37D6.4">
    <property type="organism name" value="c. elegans"/>
</dbReference>
<dbReference type="AlphaFoldDB" id="Q20132"/>
<dbReference type="InParanoid" id="Q20132"/>
<evidence type="ECO:0000259" key="2">
    <source>
        <dbReference type="PROSITE" id="PS50181"/>
    </source>
</evidence>
<dbReference type="RefSeq" id="NP_492745.2">
    <property type="nucleotide sequence ID" value="NM_060344.2"/>
</dbReference>
<dbReference type="PANTHER" id="PTHR22899">
    <property type="entry name" value="CYCLIN-RELATED F-BOX FAMILY"/>
    <property type="match status" value="1"/>
</dbReference>
<sequence length="246" mass="28662">MENVTNFPLLQLPSKTIQVVLSIMSPFELINFSKSSAEAKKVVKQFANAKRRELYKFKKYVDSSLSGRNISKQGFSSTLKKLAGKVPLFFFVSMREECEKNIIISSESFHTVPAPWITLNHLFNFDCSIIIINNPIITPKEWNIFIRHWKSYYSNPTLKRLIFQYQSLNDVHVIMNLPHHEIDPMEFEITRVDGTKAICGFYTGGGNQLFRMQTIRSPNLFNCIYVLYCLPVILFLCFKYKKKCFQ</sequence>
<keyword evidence="4" id="KW-1185">Reference proteome</keyword>
<dbReference type="HOGENOM" id="CLU_957220_0_0_1"/>
<organism evidence="3 4">
    <name type="scientific">Caenorhabditis elegans</name>
    <dbReference type="NCBI Taxonomy" id="6239"/>
    <lineage>
        <taxon>Eukaryota</taxon>
        <taxon>Metazoa</taxon>
        <taxon>Ecdysozoa</taxon>
        <taxon>Nematoda</taxon>
        <taxon>Chromadorea</taxon>
        <taxon>Rhabditida</taxon>
        <taxon>Rhabditina</taxon>
        <taxon>Rhabditomorpha</taxon>
        <taxon>Rhabditoidea</taxon>
        <taxon>Rhabditidae</taxon>
        <taxon>Peloderinae</taxon>
        <taxon>Caenorhabditis</taxon>
    </lineage>
</organism>
<evidence type="ECO:0000256" key="1">
    <source>
        <dbReference type="SAM" id="Phobius"/>
    </source>
</evidence>
<dbReference type="OMA" id="PAPWITL"/>
<dbReference type="AGR" id="WB:WBGene00009510"/>
<dbReference type="PaxDb" id="6239-F37D6.4"/>
<dbReference type="InterPro" id="IPR053222">
    <property type="entry name" value="Zygotic_Embryogenesis-Asso"/>
</dbReference>
<dbReference type="GeneID" id="185426"/>
<gene>
    <name evidence="3" type="ORF">CELE_F37D6.4</name>
    <name evidence="3 5" type="ORF">F37D6.4</name>
</gene>
<dbReference type="InterPro" id="IPR012885">
    <property type="entry name" value="F-box_Sdz-33"/>
</dbReference>
<name>Q20132_CAEEL</name>
<dbReference type="OrthoDB" id="5842403at2759"/>
<evidence type="ECO:0000313" key="5">
    <source>
        <dbReference type="WormBase" id="F37D6.4"/>
    </source>
</evidence>
<feature type="transmembrane region" description="Helical" evidence="1">
    <location>
        <begin position="219"/>
        <end position="238"/>
    </location>
</feature>
<dbReference type="FunCoup" id="Q20132">
    <property type="interactions" value="226"/>
</dbReference>
<evidence type="ECO:0000313" key="4">
    <source>
        <dbReference type="Proteomes" id="UP000001940"/>
    </source>
</evidence>
<dbReference type="EMBL" id="BX284601">
    <property type="protein sequence ID" value="CAA99850.2"/>
    <property type="molecule type" value="Genomic_DNA"/>
</dbReference>